<dbReference type="SMART" id="SM00477">
    <property type="entry name" value="NUC"/>
    <property type="match status" value="1"/>
</dbReference>
<protein>
    <submittedName>
        <fullName evidence="5">DNA/RNA non-specific endonuclease</fullName>
    </submittedName>
</protein>
<feature type="active site" description="Proton acceptor" evidence="1">
    <location>
        <position position="98"/>
    </location>
</feature>
<evidence type="ECO:0000256" key="2">
    <source>
        <dbReference type="PIRSR" id="PIRSR640255-2"/>
    </source>
</evidence>
<feature type="binding site" evidence="2">
    <location>
        <position position="129"/>
    </location>
    <ligand>
        <name>Mg(2+)</name>
        <dbReference type="ChEBI" id="CHEBI:18420"/>
        <note>catalytic</note>
    </ligand>
</feature>
<accession>A0A4Q1BY29</accession>
<dbReference type="InterPro" id="IPR040255">
    <property type="entry name" value="Non-specific_endonuclease"/>
</dbReference>
<feature type="domain" description="ENPP1-3/EXOG-like endonuclease/phosphodiesterase" evidence="3">
    <location>
        <begin position="36"/>
        <end position="217"/>
    </location>
</feature>
<dbReference type="InterPro" id="IPR001604">
    <property type="entry name" value="Endo_G_ENPP1-like_dom"/>
</dbReference>
<evidence type="ECO:0000313" key="5">
    <source>
        <dbReference type="EMBL" id="RXK47519.1"/>
    </source>
</evidence>
<feature type="domain" description="DNA/RNA non-specific endonuclease/pyrophosphatase/phosphodiesterase" evidence="4">
    <location>
        <begin position="35"/>
        <end position="217"/>
    </location>
</feature>
<gene>
    <name evidence="5" type="ORF">ESB04_09770</name>
</gene>
<sequence>MLISILFYLQVALLPGGIFNISGASTASTTNYLHIKKGYVMSYDGVQGKANWVAWTLTASDMGNVPRSNRFRQDDDLPRSFKKIEADDYKYSGYDRGHLCNSEDRSSSFYLNAETFLMSNMIPQTPELNRGPWERLEAYCRKLALRGQNLTIYAGGLGILDKIGNEVIIPKYCWKVVIGPEKSWYLLFPNQRDLHPNWQTFAVPKATLEKMTGLRFP</sequence>
<comment type="caution">
    <text evidence="5">The sequence shown here is derived from an EMBL/GenBank/DDBJ whole genome shotgun (WGS) entry which is preliminary data.</text>
</comment>
<organism evidence="5 6">
    <name type="scientific">Aquirufa rosea</name>
    <dbReference type="NCBI Taxonomy" id="2509241"/>
    <lineage>
        <taxon>Bacteria</taxon>
        <taxon>Pseudomonadati</taxon>
        <taxon>Bacteroidota</taxon>
        <taxon>Cytophagia</taxon>
        <taxon>Cytophagales</taxon>
        <taxon>Flectobacillaceae</taxon>
        <taxon>Aquirufa</taxon>
    </lineage>
</organism>
<dbReference type="Pfam" id="PF01223">
    <property type="entry name" value="Endonuclease_NS"/>
    <property type="match status" value="1"/>
</dbReference>
<dbReference type="Proteomes" id="UP000289455">
    <property type="component" value="Unassembled WGS sequence"/>
</dbReference>
<keyword evidence="6" id="KW-1185">Reference proteome</keyword>
<evidence type="ECO:0000256" key="1">
    <source>
        <dbReference type="PIRSR" id="PIRSR640255-1"/>
    </source>
</evidence>
<dbReference type="EMBL" id="SDHY01000006">
    <property type="protein sequence ID" value="RXK47519.1"/>
    <property type="molecule type" value="Genomic_DNA"/>
</dbReference>
<dbReference type="GO" id="GO:0016787">
    <property type="term" value="F:hydrolase activity"/>
    <property type="evidence" value="ECO:0007669"/>
    <property type="project" value="InterPro"/>
</dbReference>
<dbReference type="InterPro" id="IPR044925">
    <property type="entry name" value="His-Me_finger_sf"/>
</dbReference>
<dbReference type="GO" id="GO:0003676">
    <property type="term" value="F:nucleic acid binding"/>
    <property type="evidence" value="ECO:0007669"/>
    <property type="project" value="InterPro"/>
</dbReference>
<dbReference type="PANTHER" id="PTHR13966:SF5">
    <property type="entry name" value="ENDONUCLEASE G, MITOCHONDRIAL"/>
    <property type="match status" value="1"/>
</dbReference>
<dbReference type="Gene3D" id="3.40.570.10">
    <property type="entry name" value="Extracellular Endonuclease, subunit A"/>
    <property type="match status" value="1"/>
</dbReference>
<dbReference type="PANTHER" id="PTHR13966">
    <property type="entry name" value="ENDONUCLEASE RELATED"/>
    <property type="match status" value="1"/>
</dbReference>
<keyword evidence="2" id="KW-0479">Metal-binding</keyword>
<name>A0A4Q1BY29_9BACT</name>
<dbReference type="GO" id="GO:0004519">
    <property type="term" value="F:endonuclease activity"/>
    <property type="evidence" value="ECO:0007669"/>
    <property type="project" value="UniProtKB-KW"/>
</dbReference>
<dbReference type="AlphaFoldDB" id="A0A4Q1BY29"/>
<keyword evidence="5" id="KW-0255">Endonuclease</keyword>
<dbReference type="InterPro" id="IPR044929">
    <property type="entry name" value="DNA/RNA_non-sp_Endonuclease_sf"/>
</dbReference>
<dbReference type="OrthoDB" id="9811262at2"/>
<proteinExistence type="predicted"/>
<dbReference type="SUPFAM" id="SSF54060">
    <property type="entry name" value="His-Me finger endonucleases"/>
    <property type="match status" value="1"/>
</dbReference>
<reference evidence="5 6" key="1">
    <citation type="submission" date="2019-01" db="EMBL/GenBank/DDBJ databases">
        <title>Cytophagaceae bacterium strain CAR-16.</title>
        <authorList>
            <person name="Chen W.-M."/>
        </authorList>
    </citation>
    <scope>NUCLEOTIDE SEQUENCE [LARGE SCALE GENOMIC DNA]</scope>
    <source>
        <strain evidence="5 6">CAR-16</strain>
    </source>
</reference>
<keyword evidence="5" id="KW-0378">Hydrolase</keyword>
<keyword evidence="5" id="KW-0540">Nuclease</keyword>
<evidence type="ECO:0000259" key="3">
    <source>
        <dbReference type="SMART" id="SM00477"/>
    </source>
</evidence>
<dbReference type="SMART" id="SM00892">
    <property type="entry name" value="Endonuclease_NS"/>
    <property type="match status" value="1"/>
</dbReference>
<evidence type="ECO:0000259" key="4">
    <source>
        <dbReference type="SMART" id="SM00892"/>
    </source>
</evidence>
<dbReference type="RefSeq" id="WP_129027559.1">
    <property type="nucleotide sequence ID" value="NZ_SDHY01000006.1"/>
</dbReference>
<evidence type="ECO:0000313" key="6">
    <source>
        <dbReference type="Proteomes" id="UP000289455"/>
    </source>
</evidence>
<dbReference type="InterPro" id="IPR020821">
    <property type="entry name" value="ENPP1-3/EXOG-like_nuc-like"/>
</dbReference>
<dbReference type="GO" id="GO:0046872">
    <property type="term" value="F:metal ion binding"/>
    <property type="evidence" value="ECO:0007669"/>
    <property type="project" value="UniProtKB-KW"/>
</dbReference>